<keyword evidence="1" id="KW-0472">Membrane</keyword>
<evidence type="ECO:0000256" key="1">
    <source>
        <dbReference type="SAM" id="Phobius"/>
    </source>
</evidence>
<keyword evidence="1" id="KW-0812">Transmembrane</keyword>
<feature type="transmembrane region" description="Helical" evidence="1">
    <location>
        <begin position="214"/>
        <end position="232"/>
    </location>
</feature>
<feature type="transmembrane region" description="Helical" evidence="1">
    <location>
        <begin position="492"/>
        <end position="511"/>
    </location>
</feature>
<dbReference type="SUPFAM" id="SSF103473">
    <property type="entry name" value="MFS general substrate transporter"/>
    <property type="match status" value="1"/>
</dbReference>
<dbReference type="RefSeq" id="XP_023164804.1">
    <property type="nucleotide sequence ID" value="XM_023309036.2"/>
</dbReference>
<keyword evidence="2" id="KW-1185">Reference proteome</keyword>
<dbReference type="OMA" id="LFFCCQG"/>
<feature type="transmembrane region" description="Helical" evidence="1">
    <location>
        <begin position="185"/>
        <end position="208"/>
    </location>
</feature>
<accession>A0A6J1LF13</accession>
<sequence length="609" mass="67558">MTTMPMATAAAVPVAGAPVRRAAARATAGVQRRRVVKKHIQQKYMLCGFAIHAFLATPAYLYGNVVESDKDLVLRIWPAIVYQATGELCRSIMEHLDTEYSGRARETVQYRRIFLLATFIACLSLMISGIFFSSAWVVVTTTTQTVAIVFYGCFAGIGASLYQWKTHVILEAVRPREDKYVRKTIHLCGEAFCQLFLSFVFTSLRTLYGTAQSIVLMSAMLVNLIPLSLIITKHREDAFTTKRISVIKAETGFGALPMRAALAAIFVADQMDGLDTPMSWRNPATEMTSTAPAAAVAAAVVDTHSNYMLATDEAYVTYVNPNGVEIMEIIPEEDETVSIMRSSNATIDNYSISQSQMLHKSHSNGRLYSQSPLNPSGTGSSSPLPEAYANLHRIRRMSRAVTSHLWWNLLDKIVMPLQQALLVPQLYATTLLISADIFSYVMCLTVLPGLAVSHHALKNAEIPFLFSLLAFPWMCFSLMTPRFGSSLYKRKLQWFTLGSICKCLALIFISFSTSKLLLSVSAVLLGFGQVVTAFLQEMVFQLGMTRANWTAIRRPVHFTNGLLILIWGALAHWVVVHYTFQATVGLAGALYGSTTLVWNFLFFCCQNKD</sequence>
<dbReference type="AlphaFoldDB" id="A0A6J1LF13"/>
<name>A0A6J1LF13_DROHY</name>
<dbReference type="OrthoDB" id="7879471at2759"/>
<keyword evidence="1" id="KW-1133">Transmembrane helix</keyword>
<evidence type="ECO:0000313" key="3">
    <source>
        <dbReference type="RefSeq" id="XP_023164804.1"/>
    </source>
</evidence>
<evidence type="ECO:0000313" key="2">
    <source>
        <dbReference type="Proteomes" id="UP000504633"/>
    </source>
</evidence>
<dbReference type="KEGG" id="dhe:111595359"/>
<dbReference type="GeneID" id="111595359"/>
<proteinExistence type="predicted"/>
<organism evidence="2 3">
    <name type="scientific">Drosophila hydei</name>
    <name type="common">Fruit fly</name>
    <dbReference type="NCBI Taxonomy" id="7224"/>
    <lineage>
        <taxon>Eukaryota</taxon>
        <taxon>Metazoa</taxon>
        <taxon>Ecdysozoa</taxon>
        <taxon>Arthropoda</taxon>
        <taxon>Hexapoda</taxon>
        <taxon>Insecta</taxon>
        <taxon>Pterygota</taxon>
        <taxon>Neoptera</taxon>
        <taxon>Endopterygota</taxon>
        <taxon>Diptera</taxon>
        <taxon>Brachycera</taxon>
        <taxon>Muscomorpha</taxon>
        <taxon>Ephydroidea</taxon>
        <taxon>Drosophilidae</taxon>
        <taxon>Drosophila</taxon>
    </lineage>
</organism>
<gene>
    <name evidence="3" type="primary">LOC111595359</name>
</gene>
<dbReference type="InterPro" id="IPR036259">
    <property type="entry name" value="MFS_trans_sf"/>
</dbReference>
<feature type="transmembrane region" description="Helical" evidence="1">
    <location>
        <begin position="462"/>
        <end position="480"/>
    </location>
</feature>
<feature type="transmembrane region" description="Helical" evidence="1">
    <location>
        <begin position="556"/>
        <end position="576"/>
    </location>
</feature>
<feature type="transmembrane region" description="Helical" evidence="1">
    <location>
        <begin position="426"/>
        <end position="450"/>
    </location>
</feature>
<dbReference type="Proteomes" id="UP000504633">
    <property type="component" value="Unplaced"/>
</dbReference>
<feature type="transmembrane region" description="Helical" evidence="1">
    <location>
        <begin position="145"/>
        <end position="164"/>
    </location>
</feature>
<reference evidence="3" key="1">
    <citation type="submission" date="2025-08" db="UniProtKB">
        <authorList>
            <consortium name="RefSeq"/>
        </authorList>
    </citation>
    <scope>IDENTIFICATION</scope>
    <source>
        <strain evidence="3">15085-1641.00</strain>
        <tissue evidence="3">Whole body</tissue>
    </source>
</reference>
<feature type="transmembrane region" description="Helical" evidence="1">
    <location>
        <begin position="113"/>
        <end position="139"/>
    </location>
</feature>
<feature type="transmembrane region" description="Helical" evidence="1">
    <location>
        <begin position="517"/>
        <end position="535"/>
    </location>
</feature>
<feature type="transmembrane region" description="Helical" evidence="1">
    <location>
        <begin position="582"/>
        <end position="605"/>
    </location>
</feature>
<protein>
    <submittedName>
        <fullName evidence="3">Uncharacterized protein LOC111595359</fullName>
    </submittedName>
</protein>